<dbReference type="GO" id="GO:0005840">
    <property type="term" value="C:ribosome"/>
    <property type="evidence" value="ECO:0007669"/>
    <property type="project" value="UniProtKB-KW"/>
</dbReference>
<dbReference type="EMBL" id="MFUQ01000012">
    <property type="protein sequence ID" value="OGI83753.1"/>
    <property type="molecule type" value="Genomic_DNA"/>
</dbReference>
<evidence type="ECO:0000256" key="2">
    <source>
        <dbReference type="ARBA" id="ARBA00022980"/>
    </source>
</evidence>
<keyword evidence="3" id="KW-0687">Ribonucleoprotein</keyword>
<dbReference type="Gene3D" id="3.30.1490.10">
    <property type="match status" value="1"/>
</dbReference>
<dbReference type="Pfam" id="PF00410">
    <property type="entry name" value="Ribosomal_S8"/>
    <property type="match status" value="1"/>
</dbReference>
<evidence type="ECO:0000256" key="3">
    <source>
        <dbReference type="ARBA" id="ARBA00023274"/>
    </source>
</evidence>
<dbReference type="GO" id="GO:0006412">
    <property type="term" value="P:translation"/>
    <property type="evidence" value="ECO:0007669"/>
    <property type="project" value="InterPro"/>
</dbReference>
<dbReference type="STRING" id="1801766.A2997_00970"/>
<accession>A0A1F6WPE6</accession>
<dbReference type="Proteomes" id="UP000179448">
    <property type="component" value="Unassembled WGS sequence"/>
</dbReference>
<gene>
    <name evidence="6" type="ORF">A2997_00970</name>
</gene>
<evidence type="ECO:0000256" key="5">
    <source>
        <dbReference type="ARBA" id="ARBA00035525"/>
    </source>
</evidence>
<dbReference type="SUPFAM" id="SSF56047">
    <property type="entry name" value="Ribosomal protein S8"/>
    <property type="match status" value="1"/>
</dbReference>
<dbReference type="FunFam" id="3.30.1490.10:FF:000001">
    <property type="entry name" value="30S ribosomal protein S8"/>
    <property type="match status" value="1"/>
</dbReference>
<sequence>MDQIANMLITIKNGGIARKETVLIPCSNFKCDIAKSLLDAGYISGYKKKDRKKGGALLEVTLRYVDAGGSCITQVRRVSKPSRRLYAGSRNVYQVKHGRGNIFLSTPKGVMTGIQAEKEHVGGEILFEIW</sequence>
<comment type="similarity">
    <text evidence="1">Belongs to the universal ribosomal protein uS8 family.</text>
</comment>
<dbReference type="InterPro" id="IPR035987">
    <property type="entry name" value="Ribosomal_uS8_sf"/>
</dbReference>
<protein>
    <recommendedName>
        <fullName evidence="4">Small ribosomal subunit protein uS8</fullName>
    </recommendedName>
    <alternativeName>
        <fullName evidence="5">30S ribosomal protein S8</fullName>
    </alternativeName>
</protein>
<comment type="caution">
    <text evidence="6">The sequence shown here is derived from an EMBL/GenBank/DDBJ whole genome shotgun (WGS) entry which is preliminary data.</text>
</comment>
<dbReference type="Gene3D" id="3.30.1370.30">
    <property type="match status" value="1"/>
</dbReference>
<evidence type="ECO:0000313" key="7">
    <source>
        <dbReference type="Proteomes" id="UP000179448"/>
    </source>
</evidence>
<organism evidence="6 7">
    <name type="scientific">Candidatus Nomurabacteria bacterium RIFCSPLOWO2_01_FULL_36_10b</name>
    <dbReference type="NCBI Taxonomy" id="1801766"/>
    <lineage>
        <taxon>Bacteria</taxon>
        <taxon>Candidatus Nomuraibacteriota</taxon>
    </lineage>
</organism>
<dbReference type="PANTHER" id="PTHR11758">
    <property type="entry name" value="40S RIBOSOMAL PROTEIN S15A"/>
    <property type="match status" value="1"/>
</dbReference>
<evidence type="ECO:0000256" key="1">
    <source>
        <dbReference type="ARBA" id="ARBA00006471"/>
    </source>
</evidence>
<dbReference type="InterPro" id="IPR000630">
    <property type="entry name" value="Ribosomal_uS8"/>
</dbReference>
<evidence type="ECO:0000256" key="4">
    <source>
        <dbReference type="ARBA" id="ARBA00035258"/>
    </source>
</evidence>
<dbReference type="GO" id="GO:0003735">
    <property type="term" value="F:structural constituent of ribosome"/>
    <property type="evidence" value="ECO:0007669"/>
    <property type="project" value="InterPro"/>
</dbReference>
<reference evidence="6 7" key="1">
    <citation type="journal article" date="2016" name="Nat. Commun.">
        <title>Thousands of microbial genomes shed light on interconnected biogeochemical processes in an aquifer system.</title>
        <authorList>
            <person name="Anantharaman K."/>
            <person name="Brown C.T."/>
            <person name="Hug L.A."/>
            <person name="Sharon I."/>
            <person name="Castelle C.J."/>
            <person name="Probst A.J."/>
            <person name="Thomas B.C."/>
            <person name="Singh A."/>
            <person name="Wilkins M.J."/>
            <person name="Karaoz U."/>
            <person name="Brodie E.L."/>
            <person name="Williams K.H."/>
            <person name="Hubbard S.S."/>
            <person name="Banfield J.F."/>
        </authorList>
    </citation>
    <scope>NUCLEOTIDE SEQUENCE [LARGE SCALE GENOMIC DNA]</scope>
</reference>
<dbReference type="NCBIfam" id="NF001109">
    <property type="entry name" value="PRK00136.1"/>
    <property type="match status" value="1"/>
</dbReference>
<name>A0A1F6WPE6_9BACT</name>
<dbReference type="GO" id="GO:0005737">
    <property type="term" value="C:cytoplasm"/>
    <property type="evidence" value="ECO:0007669"/>
    <property type="project" value="UniProtKB-ARBA"/>
</dbReference>
<keyword evidence="2 6" id="KW-0689">Ribosomal protein</keyword>
<dbReference type="GO" id="GO:1990904">
    <property type="term" value="C:ribonucleoprotein complex"/>
    <property type="evidence" value="ECO:0007669"/>
    <property type="project" value="UniProtKB-KW"/>
</dbReference>
<dbReference type="AlphaFoldDB" id="A0A1F6WPE6"/>
<proteinExistence type="inferred from homology"/>
<evidence type="ECO:0000313" key="6">
    <source>
        <dbReference type="EMBL" id="OGI83753.1"/>
    </source>
</evidence>